<evidence type="ECO:0000313" key="5">
    <source>
        <dbReference type="EMBL" id="MSS44123.1"/>
    </source>
</evidence>
<evidence type="ECO:0000256" key="3">
    <source>
        <dbReference type="ARBA" id="ARBA00023163"/>
    </source>
</evidence>
<accession>A0A844FJ34</accession>
<keyword evidence="2" id="KW-0238">DNA-binding</keyword>
<evidence type="ECO:0000256" key="1">
    <source>
        <dbReference type="ARBA" id="ARBA00023015"/>
    </source>
</evidence>
<dbReference type="OrthoDB" id="1707673at2"/>
<organism evidence="5 6">
    <name type="scientific">Anaerosalibacter bizertensis</name>
    <dbReference type="NCBI Taxonomy" id="932217"/>
    <lineage>
        <taxon>Bacteria</taxon>
        <taxon>Bacillati</taxon>
        <taxon>Bacillota</taxon>
        <taxon>Tissierellia</taxon>
        <taxon>Tissierellales</taxon>
        <taxon>Sporanaerobacteraceae</taxon>
        <taxon>Anaerosalibacter</taxon>
    </lineage>
</organism>
<dbReference type="SUPFAM" id="SSF46785">
    <property type="entry name" value="Winged helix' DNA-binding domain"/>
    <property type="match status" value="1"/>
</dbReference>
<dbReference type="EMBL" id="VULR01000016">
    <property type="protein sequence ID" value="MSS44123.1"/>
    <property type="molecule type" value="Genomic_DNA"/>
</dbReference>
<reference evidence="5 6" key="1">
    <citation type="submission" date="2019-08" db="EMBL/GenBank/DDBJ databases">
        <title>In-depth cultivation of the pig gut microbiome towards novel bacterial diversity and tailored functional studies.</title>
        <authorList>
            <person name="Wylensek D."/>
            <person name="Hitch T.C.A."/>
            <person name="Clavel T."/>
        </authorList>
    </citation>
    <scope>NUCLEOTIDE SEQUENCE [LARGE SCALE GENOMIC DNA]</scope>
    <source>
        <strain evidence="5 6">Med78-601-WT-4W-RMD-3</strain>
    </source>
</reference>
<name>A0A844FJ34_9FIRM</name>
<dbReference type="PANTHER" id="PTHR42756:SF1">
    <property type="entry name" value="TRANSCRIPTIONAL REPRESSOR OF EMRAB OPERON"/>
    <property type="match status" value="1"/>
</dbReference>
<gene>
    <name evidence="5" type="ORF">FYJ27_10350</name>
</gene>
<keyword evidence="1" id="KW-0805">Transcription regulation</keyword>
<dbReference type="PROSITE" id="PS50995">
    <property type="entry name" value="HTH_MARR_2"/>
    <property type="match status" value="1"/>
</dbReference>
<dbReference type="Pfam" id="PF12802">
    <property type="entry name" value="MarR_2"/>
    <property type="match status" value="1"/>
</dbReference>
<dbReference type="PANTHER" id="PTHR42756">
    <property type="entry name" value="TRANSCRIPTIONAL REGULATOR, MARR"/>
    <property type="match status" value="1"/>
</dbReference>
<dbReference type="AlphaFoldDB" id="A0A844FJ34"/>
<dbReference type="SMART" id="SM00347">
    <property type="entry name" value="HTH_MARR"/>
    <property type="match status" value="1"/>
</dbReference>
<proteinExistence type="predicted"/>
<dbReference type="GO" id="GO:0003677">
    <property type="term" value="F:DNA binding"/>
    <property type="evidence" value="ECO:0007669"/>
    <property type="project" value="UniProtKB-KW"/>
</dbReference>
<keyword evidence="3" id="KW-0804">Transcription</keyword>
<feature type="domain" description="HTH marR-type" evidence="4">
    <location>
        <begin position="11"/>
        <end position="144"/>
    </location>
</feature>
<dbReference type="InterPro" id="IPR036390">
    <property type="entry name" value="WH_DNA-bd_sf"/>
</dbReference>
<dbReference type="InterPro" id="IPR036388">
    <property type="entry name" value="WH-like_DNA-bd_sf"/>
</dbReference>
<dbReference type="Proteomes" id="UP000462760">
    <property type="component" value="Unassembled WGS sequence"/>
</dbReference>
<dbReference type="PRINTS" id="PR00598">
    <property type="entry name" value="HTHMARR"/>
</dbReference>
<sequence>MNNKSDYEDIRHNLIKFMSLFHRLFRPTFKRETDGEYKCNKNQIRAIMIIGRSDKISPSVLCEYMDMEKGSITTLIDSMEKMGLVFREDDPKDKRKIWIQLTNEGKEYFIKQEEKFISQIEELFSTIPEKEVDEFKQSLKTIVTILDKIKTS</sequence>
<dbReference type="RefSeq" id="WP_154484793.1">
    <property type="nucleotide sequence ID" value="NZ_VULR01000016.1"/>
</dbReference>
<evidence type="ECO:0000256" key="2">
    <source>
        <dbReference type="ARBA" id="ARBA00023125"/>
    </source>
</evidence>
<protein>
    <submittedName>
        <fullName evidence="5">MarR family transcriptional regulator</fullName>
    </submittedName>
</protein>
<dbReference type="InterPro" id="IPR000835">
    <property type="entry name" value="HTH_MarR-typ"/>
</dbReference>
<dbReference type="GO" id="GO:0003700">
    <property type="term" value="F:DNA-binding transcription factor activity"/>
    <property type="evidence" value="ECO:0007669"/>
    <property type="project" value="InterPro"/>
</dbReference>
<evidence type="ECO:0000259" key="4">
    <source>
        <dbReference type="PROSITE" id="PS50995"/>
    </source>
</evidence>
<evidence type="ECO:0000313" key="6">
    <source>
        <dbReference type="Proteomes" id="UP000462760"/>
    </source>
</evidence>
<dbReference type="Gene3D" id="1.10.10.10">
    <property type="entry name" value="Winged helix-like DNA-binding domain superfamily/Winged helix DNA-binding domain"/>
    <property type="match status" value="1"/>
</dbReference>
<comment type="caution">
    <text evidence="5">The sequence shown here is derived from an EMBL/GenBank/DDBJ whole genome shotgun (WGS) entry which is preliminary data.</text>
</comment>